<protein>
    <recommendedName>
        <fullName evidence="3">Response regulatory domain-containing protein</fullName>
    </recommendedName>
</protein>
<keyword evidence="1 2" id="KW-0597">Phosphoprotein</keyword>
<accession>A0ABP8NM32</accession>
<dbReference type="Proteomes" id="UP001500840">
    <property type="component" value="Unassembled WGS sequence"/>
</dbReference>
<name>A0ABP8NM32_9BACT</name>
<dbReference type="RefSeq" id="WP_345327260.1">
    <property type="nucleotide sequence ID" value="NZ_BAABGA010000091.1"/>
</dbReference>
<evidence type="ECO:0000259" key="3">
    <source>
        <dbReference type="PROSITE" id="PS50110"/>
    </source>
</evidence>
<dbReference type="PANTHER" id="PTHR44591:SF23">
    <property type="entry name" value="CHEY SUBFAMILY"/>
    <property type="match status" value="1"/>
</dbReference>
<gene>
    <name evidence="4" type="ORF">GCM10023156_58830</name>
</gene>
<evidence type="ECO:0000256" key="1">
    <source>
        <dbReference type="ARBA" id="ARBA00022553"/>
    </source>
</evidence>
<dbReference type="Gene3D" id="3.40.50.2300">
    <property type="match status" value="1"/>
</dbReference>
<dbReference type="SMART" id="SM00448">
    <property type="entry name" value="REC"/>
    <property type="match status" value="1"/>
</dbReference>
<dbReference type="Pfam" id="PF00072">
    <property type="entry name" value="Response_reg"/>
    <property type="match status" value="1"/>
</dbReference>
<keyword evidence="5" id="KW-1185">Reference proteome</keyword>
<dbReference type="InterPro" id="IPR011006">
    <property type="entry name" value="CheY-like_superfamily"/>
</dbReference>
<proteinExistence type="predicted"/>
<evidence type="ECO:0000313" key="5">
    <source>
        <dbReference type="Proteomes" id="UP001500840"/>
    </source>
</evidence>
<dbReference type="SUPFAM" id="SSF52172">
    <property type="entry name" value="CheY-like"/>
    <property type="match status" value="1"/>
</dbReference>
<organism evidence="4 5">
    <name type="scientific">Novipirellula rosea</name>
    <dbReference type="NCBI Taxonomy" id="1031540"/>
    <lineage>
        <taxon>Bacteria</taxon>
        <taxon>Pseudomonadati</taxon>
        <taxon>Planctomycetota</taxon>
        <taxon>Planctomycetia</taxon>
        <taxon>Pirellulales</taxon>
        <taxon>Pirellulaceae</taxon>
        <taxon>Novipirellula</taxon>
    </lineage>
</organism>
<dbReference type="InterPro" id="IPR050595">
    <property type="entry name" value="Bact_response_regulator"/>
</dbReference>
<dbReference type="PANTHER" id="PTHR44591">
    <property type="entry name" value="STRESS RESPONSE REGULATOR PROTEIN 1"/>
    <property type="match status" value="1"/>
</dbReference>
<dbReference type="PROSITE" id="PS50110">
    <property type="entry name" value="RESPONSE_REGULATORY"/>
    <property type="match status" value="1"/>
</dbReference>
<feature type="domain" description="Response regulatory" evidence="3">
    <location>
        <begin position="9"/>
        <end position="127"/>
    </location>
</feature>
<dbReference type="EMBL" id="BAABGA010000091">
    <property type="protein sequence ID" value="GAA4468091.1"/>
    <property type="molecule type" value="Genomic_DNA"/>
</dbReference>
<sequence>MQDSKSNYRVLVADDIRSAREVLRSWLSELKMEVTLVMDGRCAIESINETPPDLIITDIEMPRMSGLELINAIRGSDDPLINQLPVVVVTSLLDKEIGDVVGHFGGTTAMIKPLDKLTTQTLVRGILSSNMPTKIDDNKELTDTMGISSAISPTLRRLMRKAQK</sequence>
<feature type="modified residue" description="4-aspartylphosphate" evidence="2">
    <location>
        <position position="58"/>
    </location>
</feature>
<evidence type="ECO:0000256" key="2">
    <source>
        <dbReference type="PROSITE-ProRule" id="PRU00169"/>
    </source>
</evidence>
<comment type="caution">
    <text evidence="4">The sequence shown here is derived from an EMBL/GenBank/DDBJ whole genome shotgun (WGS) entry which is preliminary data.</text>
</comment>
<evidence type="ECO:0000313" key="4">
    <source>
        <dbReference type="EMBL" id="GAA4468091.1"/>
    </source>
</evidence>
<reference evidence="5" key="1">
    <citation type="journal article" date="2019" name="Int. J. Syst. Evol. Microbiol.">
        <title>The Global Catalogue of Microorganisms (GCM) 10K type strain sequencing project: providing services to taxonomists for standard genome sequencing and annotation.</title>
        <authorList>
            <consortium name="The Broad Institute Genomics Platform"/>
            <consortium name="The Broad Institute Genome Sequencing Center for Infectious Disease"/>
            <person name="Wu L."/>
            <person name="Ma J."/>
        </authorList>
    </citation>
    <scope>NUCLEOTIDE SEQUENCE [LARGE SCALE GENOMIC DNA]</scope>
    <source>
        <strain evidence="5">JCM 17759</strain>
    </source>
</reference>
<dbReference type="CDD" id="cd00156">
    <property type="entry name" value="REC"/>
    <property type="match status" value="1"/>
</dbReference>
<dbReference type="InterPro" id="IPR001789">
    <property type="entry name" value="Sig_transdc_resp-reg_receiver"/>
</dbReference>